<dbReference type="Pfam" id="PF18962">
    <property type="entry name" value="Por_Secre_tail"/>
    <property type="match status" value="1"/>
</dbReference>
<dbReference type="InterPro" id="IPR011044">
    <property type="entry name" value="Quino_amine_DH_bsu"/>
</dbReference>
<dbReference type="InterPro" id="IPR026444">
    <property type="entry name" value="Secre_tail"/>
</dbReference>
<evidence type="ECO:0000313" key="2">
    <source>
        <dbReference type="EMBL" id="VAX17492.1"/>
    </source>
</evidence>
<reference evidence="2" key="1">
    <citation type="submission" date="2018-06" db="EMBL/GenBank/DDBJ databases">
        <authorList>
            <person name="Zhirakovskaya E."/>
        </authorList>
    </citation>
    <scope>NUCLEOTIDE SEQUENCE</scope>
</reference>
<feature type="domain" description="Secretion system C-terminal sorting" evidence="1">
    <location>
        <begin position="925"/>
        <end position="992"/>
    </location>
</feature>
<dbReference type="Gene3D" id="2.130.10.10">
    <property type="entry name" value="YVTN repeat-like/Quinoprotein amine dehydrogenase"/>
    <property type="match status" value="1"/>
</dbReference>
<protein>
    <recommendedName>
        <fullName evidence="1">Secretion system C-terminal sorting domain-containing protein</fullName>
    </recommendedName>
</protein>
<sequence>MGSFSAQTFIGKLNPNPVLNKTNLNPGDSLKILAVLVEFQEDKDDATFGNGTFGSIYSKDYGQTILDPLPHNKSYFEDHLTFAQNYFKKVSRDKFNISFTVLGDILTVSKTMRNYTPPIKDLDDLSPVANFADEVWKLADKHYTNIDFSSYDLFVIFHAGVGKDVSLPGSIGNERDLPSVYLSEKSLKEIYGDDFQGYPVSGGSFNISNSAILPETESRELIGFNGISLIELTINGLISATIGSHLGLPDLYDTNTGLSAIGRFGLMDGQAMFTFQGIYPPEPSAWEKMFLGWENPIELPIQNMSVDLTARYAAQLGDTTLIKVPINASEYYLIENRKRDAKKNGSTVTYKTGGQILSKTFDRDYPTYVYYNVDTLQGVVLDVDEFDWALPGEDRNSKMEDFIDIGLVIWHIDERVISDNYETNTINVDKFNRGVAIVEADGVQDIGEKFKTVFGDIIIGEGTKEDTWYSSNPADLYKNKFGSNTKPKAVANNGANSLITMSDFSDIGNTMSFKLKFGSDNIDLINNVQLPVPGKIKWMTTVNNGSKQFVFALTDNKVYRLDTHGMVEDSVSFSNKFKPAAVAVTNSMILFLVTDNKIQLTRFTESNVETVSVENTNSKFSTSPVINSVDGNEIIILVGTDNGEIQRYNADVGNNLSFTLKDTRKVFDKSVKQIALSGVDNFAAISDDSYFGSKTLTHTSLGKDYSEIIELNGKALQLAMTSSKASLITSTILTDNNITIVDDNERVSEINTQSDPIDSYFALSDIKRDGGNYIIQNEGQYVTAINLAGSMADRFPFQDEFFSTFYSSPLSVDINNDEAGDIITFTEDGKILAVDGMTGRVLEGFPISSGGKVSPIPVIFSENGKTALALVTEDNRFMSWTISQFDGKQYWTEENGSPSNASFVGTANDTEAITEFFPQSKAYNWPNPVYESTTNIRYYVSEDSDAEVTIFDLAGDLVAKLNGKGTGGFDNEIVWDVSEIQSGVYFAHLKVTGVSGKTDTKIIKIAVIK</sequence>
<dbReference type="EMBL" id="UOGD01000079">
    <property type="protein sequence ID" value="VAX17492.1"/>
    <property type="molecule type" value="Genomic_DNA"/>
</dbReference>
<accession>A0A3B1BNA8</accession>
<gene>
    <name evidence="2" type="ORF">MNBD_IGNAVI01-1306</name>
</gene>
<proteinExistence type="predicted"/>
<dbReference type="NCBIfam" id="TIGR04183">
    <property type="entry name" value="Por_Secre_tail"/>
    <property type="match status" value="1"/>
</dbReference>
<evidence type="ECO:0000259" key="1">
    <source>
        <dbReference type="Pfam" id="PF18962"/>
    </source>
</evidence>
<name>A0A3B1BNA8_9ZZZZ</name>
<dbReference type="AlphaFoldDB" id="A0A3B1BNA8"/>
<dbReference type="InterPro" id="IPR015943">
    <property type="entry name" value="WD40/YVTN_repeat-like_dom_sf"/>
</dbReference>
<dbReference type="SUPFAM" id="SSF50969">
    <property type="entry name" value="YVTN repeat-like/Quinoprotein amine dehydrogenase"/>
    <property type="match status" value="1"/>
</dbReference>
<dbReference type="PANTHER" id="PTHR41775:SF1">
    <property type="entry name" value="PEPTIDASE M6-LIKE DOMAIN-CONTAINING PROTEIN"/>
    <property type="match status" value="1"/>
</dbReference>
<dbReference type="PANTHER" id="PTHR41775">
    <property type="entry name" value="SECRETED PROTEIN-RELATED"/>
    <property type="match status" value="1"/>
</dbReference>
<organism evidence="2">
    <name type="scientific">hydrothermal vent metagenome</name>
    <dbReference type="NCBI Taxonomy" id="652676"/>
    <lineage>
        <taxon>unclassified sequences</taxon>
        <taxon>metagenomes</taxon>
        <taxon>ecological metagenomes</taxon>
    </lineage>
</organism>